<dbReference type="SUPFAM" id="SSF52540">
    <property type="entry name" value="P-loop containing nucleoside triphosphate hydrolases"/>
    <property type="match status" value="1"/>
</dbReference>
<dbReference type="STRING" id="360107.CHAB381_0431"/>
<dbReference type="KEGG" id="cha:CHAB381_0431"/>
<dbReference type="HOGENOM" id="CLU_064266_0_0_7"/>
<accession>A7I0I6</accession>
<dbReference type="OrthoDB" id="5372242at2"/>
<dbReference type="InterPro" id="IPR027417">
    <property type="entry name" value="P-loop_NTPase"/>
</dbReference>
<reference evidence="2" key="1">
    <citation type="submission" date="2007-07" db="EMBL/GenBank/DDBJ databases">
        <title>Complete genome sequence of Campylobacter hominis ATCC BAA-381, a commensal isolated from the human gastrointestinal tract.</title>
        <authorList>
            <person name="Fouts D.E."/>
            <person name="Mongodin E.F."/>
            <person name="Puiu D."/>
            <person name="Sebastian Y."/>
            <person name="Miller W.G."/>
            <person name="Mandrell R.E."/>
            <person name="Nelson K.E."/>
        </authorList>
    </citation>
    <scope>NUCLEOTIDE SEQUENCE [LARGE SCALE GENOMIC DNA]</scope>
    <source>
        <strain evidence="2">ATCC BAA-381 / LMG 19568 / NCTC 13146 / CH001A</strain>
    </source>
</reference>
<keyword evidence="2" id="KW-1185">Reference proteome</keyword>
<dbReference type="EMBL" id="CP000776">
    <property type="protein sequence ID" value="ABS51328.1"/>
    <property type="molecule type" value="Genomic_DNA"/>
</dbReference>
<sequence>MEILEYFYENKPEILKFYNRKTELENGRTILYGAIGSGKSYIMINKLLEFENDEILYINFADFRVNVSEILKDLDKFLQKNSQISVLGLDNLNEILNDEIEILDKILKIRKIENIFITTRLKNLNFKNFTQLEIFPLSFEEFILFDRRNDVNAAFSTFLQRGNSAKNAFLQNFQIIQNEQIGIKSSFRQNEIEILKAISKYNGEILSINKIYTELKEKFKISKDSVYGAIYRFENENIINFIPKFNDFKAAKKIYFSNFNFGEIFSLKKDFHKKFANAVYCELRAIQLGEIFYNKDFDFLIPKRNMAFLIIPFSASDIVFLRFKKLINTCKSLKIIRVNVISMANSGTMEIEGIKCEVVPFYEFALGL</sequence>
<dbReference type="RefSeq" id="WP_012108310.1">
    <property type="nucleotide sequence ID" value="NC_009714.1"/>
</dbReference>
<protein>
    <submittedName>
        <fullName evidence="1">Putative helix-turn-helix containsing protein</fullName>
    </submittedName>
</protein>
<gene>
    <name evidence="1" type="ordered locus">CHAB381_0431</name>
</gene>
<proteinExistence type="predicted"/>
<dbReference type="Gene3D" id="3.40.50.300">
    <property type="entry name" value="P-loop containing nucleotide triphosphate hydrolases"/>
    <property type="match status" value="1"/>
</dbReference>
<dbReference type="AlphaFoldDB" id="A7I0I6"/>
<name>A7I0I6_CAMHC</name>
<evidence type="ECO:0000313" key="1">
    <source>
        <dbReference type="EMBL" id="ABS51328.1"/>
    </source>
</evidence>
<evidence type="ECO:0000313" key="2">
    <source>
        <dbReference type="Proteomes" id="UP000002407"/>
    </source>
</evidence>
<dbReference type="Proteomes" id="UP000002407">
    <property type="component" value="Chromosome"/>
</dbReference>
<organism evidence="1 2">
    <name type="scientific">Campylobacter hominis (strain ATCC BAA-381 / DSM 21671 / CCUG 45161 / LMG 19568 / NCTC 13146 / CH001A)</name>
    <dbReference type="NCBI Taxonomy" id="360107"/>
    <lineage>
        <taxon>Bacteria</taxon>
        <taxon>Pseudomonadati</taxon>
        <taxon>Campylobacterota</taxon>
        <taxon>Epsilonproteobacteria</taxon>
        <taxon>Campylobacterales</taxon>
        <taxon>Campylobacteraceae</taxon>
        <taxon>Campylobacter</taxon>
    </lineage>
</organism>
<dbReference type="eggNOG" id="COG1373">
    <property type="taxonomic scope" value="Bacteria"/>
</dbReference>